<proteinExistence type="predicted"/>
<evidence type="ECO:0000313" key="2">
    <source>
        <dbReference type="EMBL" id="MBV2130331.1"/>
    </source>
</evidence>
<accession>A0ABS6MPR1</accession>
<dbReference type="Proteomes" id="UP000704611">
    <property type="component" value="Unassembled WGS sequence"/>
</dbReference>
<name>A0ABS6MPR1_9GAMM</name>
<dbReference type="RefSeq" id="WP_217670453.1">
    <property type="nucleotide sequence ID" value="NZ_JAHRID010000007.1"/>
</dbReference>
<keyword evidence="1" id="KW-0472">Membrane</keyword>
<evidence type="ECO:0000256" key="1">
    <source>
        <dbReference type="SAM" id="Phobius"/>
    </source>
</evidence>
<evidence type="ECO:0000313" key="3">
    <source>
        <dbReference type="Proteomes" id="UP000704611"/>
    </source>
</evidence>
<protein>
    <submittedName>
        <fullName evidence="2">DUF3137 domain-containing protein</fullName>
    </submittedName>
</protein>
<keyword evidence="3" id="KW-1185">Reference proteome</keyword>
<gene>
    <name evidence="2" type="ORF">KQY15_14645</name>
</gene>
<comment type="caution">
    <text evidence="2">The sequence shown here is derived from an EMBL/GenBank/DDBJ whole genome shotgun (WGS) entry which is preliminary data.</text>
</comment>
<reference evidence="2 3" key="1">
    <citation type="submission" date="2021-06" db="EMBL/GenBank/DDBJ databases">
        <title>Rheinheimera indica sp. nov., isolated from deep-sea sediment.</title>
        <authorList>
            <person name="Wang Z."/>
            <person name="Zhang X.-Y."/>
        </authorList>
    </citation>
    <scope>NUCLEOTIDE SEQUENCE [LARGE SCALE GENOMIC DNA]</scope>
    <source>
        <strain evidence="2 3">SM2107</strain>
    </source>
</reference>
<keyword evidence="1" id="KW-1133">Transmembrane helix</keyword>
<organism evidence="2 3">
    <name type="scientific">Arsukibacterium indicum</name>
    <dbReference type="NCBI Taxonomy" id="2848612"/>
    <lineage>
        <taxon>Bacteria</taxon>
        <taxon>Pseudomonadati</taxon>
        <taxon>Pseudomonadota</taxon>
        <taxon>Gammaproteobacteria</taxon>
        <taxon>Chromatiales</taxon>
        <taxon>Chromatiaceae</taxon>
        <taxon>Arsukibacterium</taxon>
    </lineage>
</organism>
<keyword evidence="1" id="KW-0812">Transmembrane</keyword>
<sequence length="337" mass="38720">MSAFQHNKTLAAALAQVKRQSQTLHSKAELLKLLDKLAVLPQPIRYHHLPLWLCSAGLVAGALGCMWLYHYLVELTWLPAIGWTLLGLSLLPLIIIGWRYAGLKKLGRQLYWHNALLDNQLQLLRPGQWPDSRSWQQQFAEFDRGNHKREFKQIIAGHYVGEEHQFDYHYWHFHYVDRRTVTSTNSKGQVRTRTEYTHYDRYGLMLPFRYVQNLFICAFAPSGINGEKYQSDSGRFNKIFKVRASEQMQAARFLKPAAVVALEDLAGQLRQLNLEFSADGTLCISFANADLLDAQPPCGLDQLSRFRQSIEQATALPKLQQTLAAVHQLMRHSDSNF</sequence>
<feature type="transmembrane region" description="Helical" evidence="1">
    <location>
        <begin position="81"/>
        <end position="101"/>
    </location>
</feature>
<dbReference type="EMBL" id="JAHRID010000007">
    <property type="protein sequence ID" value="MBV2130331.1"/>
    <property type="molecule type" value="Genomic_DNA"/>
</dbReference>
<feature type="transmembrane region" description="Helical" evidence="1">
    <location>
        <begin position="49"/>
        <end position="69"/>
    </location>
</feature>